<evidence type="ECO:0000313" key="2">
    <source>
        <dbReference type="EMBL" id="CAE1294816.1"/>
    </source>
</evidence>
<feature type="transmembrane region" description="Helical" evidence="1">
    <location>
        <begin position="234"/>
        <end position="259"/>
    </location>
</feature>
<feature type="transmembrane region" description="Helical" evidence="1">
    <location>
        <begin position="305"/>
        <end position="329"/>
    </location>
</feature>
<dbReference type="EMBL" id="CAHIKZ030002998">
    <property type="protein sequence ID" value="CAE1294816.1"/>
    <property type="molecule type" value="Genomic_DNA"/>
</dbReference>
<feature type="transmembrane region" description="Helical" evidence="1">
    <location>
        <begin position="105"/>
        <end position="126"/>
    </location>
</feature>
<keyword evidence="1" id="KW-1133">Transmembrane helix</keyword>
<accession>A0A812DB85</accession>
<evidence type="ECO:0000256" key="1">
    <source>
        <dbReference type="SAM" id="Phobius"/>
    </source>
</evidence>
<proteinExistence type="predicted"/>
<feature type="transmembrane region" description="Helical" evidence="1">
    <location>
        <begin position="271"/>
        <end position="293"/>
    </location>
</feature>
<dbReference type="AlphaFoldDB" id="A0A812DB85"/>
<organism evidence="2 3">
    <name type="scientific">Acanthosepion pharaonis</name>
    <name type="common">Pharaoh cuttlefish</name>
    <name type="synonym">Sepia pharaonis</name>
    <dbReference type="NCBI Taxonomy" id="158019"/>
    <lineage>
        <taxon>Eukaryota</taxon>
        <taxon>Metazoa</taxon>
        <taxon>Spiralia</taxon>
        <taxon>Lophotrochozoa</taxon>
        <taxon>Mollusca</taxon>
        <taxon>Cephalopoda</taxon>
        <taxon>Coleoidea</taxon>
        <taxon>Decapodiformes</taxon>
        <taxon>Sepiida</taxon>
        <taxon>Sepiina</taxon>
        <taxon>Sepiidae</taxon>
        <taxon>Acanthosepion</taxon>
    </lineage>
</organism>
<sequence length="360" mass="41486">MIIYEALASKTTIYKALSRTLIVLFQIKLLQNFYGCKLTWFSYYGSGRYLHSYGLRLITKQRKKINIIFSLLPSLCFFYSVRTSTTLSEHFRYISRSLLSHLSSPYIFITSHFSFLLLYLLFLSFAASLFSSLLFIFSLSLPPLCFTFSLSFSLIYHQSLPSSFYYFSLSFFFLLYHPLSSSLLLYHLFLPLLYHASLSLSPSFLSPLSLPPIYQPSLSSSLLIYHLSHSSPFFITSFSYYPFFITSLYLFFLLLYHLSLSSSAISLPTNIIYYIKHNVTAFISQATLSPLLINGIRRSYLGCVFGIRLFVVVNFRLFSATFFFLCLVYSSSPLTDKSTQCSKLTSFLFYFLLSCSMSIS</sequence>
<evidence type="ECO:0000313" key="3">
    <source>
        <dbReference type="Proteomes" id="UP000597762"/>
    </source>
</evidence>
<gene>
    <name evidence="2" type="ORF">SPHA_50594</name>
</gene>
<feature type="transmembrane region" description="Helical" evidence="1">
    <location>
        <begin position="65"/>
        <end position="85"/>
    </location>
</feature>
<feature type="transmembrane region" description="Helical" evidence="1">
    <location>
        <begin position="133"/>
        <end position="157"/>
    </location>
</feature>
<keyword evidence="1" id="KW-0812">Transmembrane</keyword>
<keyword evidence="1" id="KW-0472">Membrane</keyword>
<dbReference type="Proteomes" id="UP000597762">
    <property type="component" value="Unassembled WGS sequence"/>
</dbReference>
<reference evidence="2" key="1">
    <citation type="submission" date="2021-01" db="EMBL/GenBank/DDBJ databases">
        <authorList>
            <person name="Li R."/>
            <person name="Bekaert M."/>
        </authorList>
    </citation>
    <scope>NUCLEOTIDE SEQUENCE</scope>
    <source>
        <strain evidence="2">Farmed</strain>
    </source>
</reference>
<keyword evidence="3" id="KW-1185">Reference proteome</keyword>
<feature type="transmembrane region" description="Helical" evidence="1">
    <location>
        <begin position="163"/>
        <end position="185"/>
    </location>
</feature>
<name>A0A812DB85_ACAPH</name>
<protein>
    <submittedName>
        <fullName evidence="2">Uncharacterized protein</fullName>
    </submittedName>
</protein>
<comment type="caution">
    <text evidence="2">The sequence shown here is derived from an EMBL/GenBank/DDBJ whole genome shotgun (WGS) entry which is preliminary data.</text>
</comment>